<dbReference type="EMBL" id="VIWZ01000001">
    <property type="protein sequence ID" value="TWG14805.1"/>
    <property type="molecule type" value="Genomic_DNA"/>
</dbReference>
<dbReference type="AlphaFoldDB" id="A0A561VT57"/>
<feature type="transmembrane region" description="Helical" evidence="1">
    <location>
        <begin position="124"/>
        <end position="142"/>
    </location>
</feature>
<keyword evidence="1" id="KW-0812">Transmembrane</keyword>
<feature type="transmembrane region" description="Helical" evidence="1">
    <location>
        <begin position="443"/>
        <end position="459"/>
    </location>
</feature>
<keyword evidence="3" id="KW-1185">Reference proteome</keyword>
<feature type="transmembrane region" description="Helical" evidence="1">
    <location>
        <begin position="534"/>
        <end position="557"/>
    </location>
</feature>
<accession>A0A561VT57</accession>
<keyword evidence="1" id="KW-1133">Transmembrane helix</keyword>
<evidence type="ECO:0008006" key="4">
    <source>
        <dbReference type="Google" id="ProtNLM"/>
    </source>
</evidence>
<feature type="transmembrane region" description="Helical" evidence="1">
    <location>
        <begin position="68"/>
        <end position="87"/>
    </location>
</feature>
<feature type="transmembrane region" description="Helical" evidence="1">
    <location>
        <begin position="34"/>
        <end position="56"/>
    </location>
</feature>
<evidence type="ECO:0000313" key="3">
    <source>
        <dbReference type="Proteomes" id="UP000317685"/>
    </source>
</evidence>
<evidence type="ECO:0000256" key="1">
    <source>
        <dbReference type="SAM" id="Phobius"/>
    </source>
</evidence>
<proteinExistence type="predicted"/>
<reference evidence="2 3" key="1">
    <citation type="submission" date="2019-06" db="EMBL/GenBank/DDBJ databases">
        <title>Sequencing the genomes of 1000 actinobacteria strains.</title>
        <authorList>
            <person name="Klenk H.-P."/>
        </authorList>
    </citation>
    <scope>NUCLEOTIDE SEQUENCE [LARGE SCALE GENOMIC DNA]</scope>
    <source>
        <strain evidence="2 3">DSM 45885</strain>
    </source>
</reference>
<feature type="transmembrane region" description="Helical" evidence="1">
    <location>
        <begin position="480"/>
        <end position="500"/>
    </location>
</feature>
<feature type="transmembrane region" description="Helical" evidence="1">
    <location>
        <begin position="309"/>
        <end position="326"/>
    </location>
</feature>
<feature type="transmembrane region" description="Helical" evidence="1">
    <location>
        <begin position="378"/>
        <end position="397"/>
    </location>
</feature>
<sequence length="809" mass="84847">MVVSVTTLSDSVADALLAERVDTQAPASASRRNALVPILSTLPWVLVIGALLVVWSRGSVPVPDLARFSAYWVLALALPGTLVHRALRGSRGNLPEDVGFGAATGLLLEIVAWALAAATGQQTLLRWWPLPVLVAFAAVPGLRRHWRVGERRPLPVGWHWSMGAALLVVLAWGYVQWRMVPLPPVSGGYYQDVLYHLGLVQELTRAMPFELPHVAGEALRYHYLSDAHIASGSMITGIAPTTVLLRLWLVPVVGVAVVLAAGLARDLSGGVWAGPVAALTAFTGAAVTLGSPVGVSGEMPLSYASPSQTYVLVPLLLLAGLVVDAARGRSLGPAWPLVPALGLVCAGAKSSALPPLIAGLGLTAVVFWWRKRQIPRPALVALACLVAAMALGFRLFAGGGASTLRVQALALLHFVAPYAETLGPGDGIWPSAPLPPGINDGGVLGWLLAFAVVGWWVLGQSPRWVGMGLLRERGHRADPAVWLLAGTVLAGAATTWVFQHPSISQIYFWMGVIPIGVVLTTWSLAAARAPWPVLVVPAVAGALAGLATAGTVVGFAVPRISRPGTPTTSTIEGWLRVLGLSAARYVLFVAVAAALAIAVAALWRRRVSAPAASGAGRRRTVTIALAGVTAALLGASAAVVLGGTVRSVLTEPGPPATGPQPYALTVDEMRAALWLDEHAGDDDVVATNVHCRPVRTTPHCDARAFWVTGLGGHRTVVESWGYTDAVVAAHGVDNLGYARQNFPDQELLALNDGVFTAPTVADLDRLRTRHGVRWLFADARAGAVSPELARLAQVRLVAGAVTVYELTRS</sequence>
<protein>
    <recommendedName>
        <fullName evidence="4">4-amino-4-deoxy-L-arabinose transferase-like glycosyltransferase</fullName>
    </recommendedName>
</protein>
<feature type="transmembrane region" description="Helical" evidence="1">
    <location>
        <begin position="154"/>
        <end position="175"/>
    </location>
</feature>
<evidence type="ECO:0000313" key="2">
    <source>
        <dbReference type="EMBL" id="TWG14805.1"/>
    </source>
</evidence>
<feature type="transmembrane region" description="Helical" evidence="1">
    <location>
        <begin position="243"/>
        <end position="264"/>
    </location>
</feature>
<feature type="transmembrane region" description="Helical" evidence="1">
    <location>
        <begin position="506"/>
        <end position="527"/>
    </location>
</feature>
<feature type="transmembrane region" description="Helical" evidence="1">
    <location>
        <begin position="271"/>
        <end position="289"/>
    </location>
</feature>
<gene>
    <name evidence="2" type="ORF">FHU34_11104</name>
</gene>
<keyword evidence="1" id="KW-0472">Membrane</keyword>
<feature type="transmembrane region" description="Helical" evidence="1">
    <location>
        <begin position="99"/>
        <end position="118"/>
    </location>
</feature>
<feature type="transmembrane region" description="Helical" evidence="1">
    <location>
        <begin position="623"/>
        <end position="645"/>
    </location>
</feature>
<name>A0A561VT57_9ACTN</name>
<organism evidence="2 3">
    <name type="scientific">Micromonospora taraxaci</name>
    <dbReference type="NCBI Taxonomy" id="1316803"/>
    <lineage>
        <taxon>Bacteria</taxon>
        <taxon>Bacillati</taxon>
        <taxon>Actinomycetota</taxon>
        <taxon>Actinomycetes</taxon>
        <taxon>Micromonosporales</taxon>
        <taxon>Micromonosporaceae</taxon>
        <taxon>Micromonospora</taxon>
    </lineage>
</organism>
<dbReference type="Proteomes" id="UP000317685">
    <property type="component" value="Unassembled WGS sequence"/>
</dbReference>
<comment type="caution">
    <text evidence="2">The sequence shown here is derived from an EMBL/GenBank/DDBJ whole genome shotgun (WGS) entry which is preliminary data.</text>
</comment>
<feature type="transmembrane region" description="Helical" evidence="1">
    <location>
        <begin position="582"/>
        <end position="603"/>
    </location>
</feature>